<feature type="signal peptide" evidence="5">
    <location>
        <begin position="1"/>
        <end position="20"/>
    </location>
</feature>
<dbReference type="RefSeq" id="WP_194115315.1">
    <property type="nucleotide sequence ID" value="NZ_JADFUA010000002.1"/>
</dbReference>
<keyword evidence="8" id="KW-1185">Reference proteome</keyword>
<dbReference type="AlphaFoldDB" id="A0A8J7FLY7"/>
<accession>A0A8J7FLY7</accession>
<dbReference type="Proteomes" id="UP000604481">
    <property type="component" value="Unassembled WGS sequence"/>
</dbReference>
<evidence type="ECO:0000256" key="2">
    <source>
        <dbReference type="ARBA" id="ARBA00023136"/>
    </source>
</evidence>
<reference evidence="7 8" key="1">
    <citation type="submission" date="2020-10" db="EMBL/GenBank/DDBJ databases">
        <title>The genome sequence of Chitinilyticum litopenaei 4Y14.</title>
        <authorList>
            <person name="Liu Y."/>
        </authorList>
    </citation>
    <scope>NUCLEOTIDE SEQUENCE [LARGE SCALE GENOMIC DNA]</scope>
    <source>
        <strain evidence="7 8">4Y14</strain>
    </source>
</reference>
<dbReference type="InterPro" id="IPR039366">
    <property type="entry name" value="Pilotin"/>
</dbReference>
<comment type="caution">
    <text evidence="7">The sequence shown here is derived from an EMBL/GenBank/DDBJ whole genome shotgun (WGS) entry which is preliminary data.</text>
</comment>
<keyword evidence="1 5" id="KW-0732">Signal</keyword>
<evidence type="ECO:0000256" key="4">
    <source>
        <dbReference type="ARBA" id="ARBA00023288"/>
    </source>
</evidence>
<gene>
    <name evidence="7" type="ORF">INR99_05450</name>
</gene>
<evidence type="ECO:0000313" key="8">
    <source>
        <dbReference type="Proteomes" id="UP000604481"/>
    </source>
</evidence>
<protein>
    <submittedName>
        <fullName evidence="7">YbaY family lipoprotein</fullName>
    </submittedName>
</protein>
<dbReference type="SUPFAM" id="SSF141488">
    <property type="entry name" value="YdhA-like"/>
    <property type="match status" value="1"/>
</dbReference>
<name>A0A8J7FLY7_9NEIS</name>
<dbReference type="EMBL" id="JADFUA010000002">
    <property type="protein sequence ID" value="MBE9608791.1"/>
    <property type="molecule type" value="Genomic_DNA"/>
</dbReference>
<dbReference type="InterPro" id="IPR053196">
    <property type="entry name" value="Lipoprotein_YbaY-like"/>
</dbReference>
<dbReference type="PANTHER" id="PTHR38013:SF1">
    <property type="entry name" value="GLYCOPROTEIN_POLYSACCHARIDE METABOLISM"/>
    <property type="match status" value="1"/>
</dbReference>
<dbReference type="InterPro" id="IPR018660">
    <property type="entry name" value="MliC"/>
</dbReference>
<evidence type="ECO:0000259" key="6">
    <source>
        <dbReference type="Pfam" id="PF09864"/>
    </source>
</evidence>
<dbReference type="Pfam" id="PF09619">
    <property type="entry name" value="YscW"/>
    <property type="match status" value="1"/>
</dbReference>
<evidence type="ECO:0000256" key="3">
    <source>
        <dbReference type="ARBA" id="ARBA00023139"/>
    </source>
</evidence>
<evidence type="ECO:0000256" key="5">
    <source>
        <dbReference type="SAM" id="SignalP"/>
    </source>
</evidence>
<dbReference type="Pfam" id="PF09864">
    <property type="entry name" value="MliC"/>
    <property type="match status" value="1"/>
</dbReference>
<dbReference type="PANTHER" id="PTHR38013">
    <property type="entry name" value="GLYCOPROTEIN/POLYSACCHARIDE METABOLISM"/>
    <property type="match status" value="1"/>
</dbReference>
<proteinExistence type="predicted"/>
<keyword evidence="2" id="KW-0472">Membrane</keyword>
<organism evidence="7 8">
    <name type="scientific">Chitinilyticum piscinae</name>
    <dbReference type="NCBI Taxonomy" id="2866724"/>
    <lineage>
        <taxon>Bacteria</taxon>
        <taxon>Pseudomonadati</taxon>
        <taxon>Pseudomonadota</taxon>
        <taxon>Betaproteobacteria</taxon>
        <taxon>Neisseriales</taxon>
        <taxon>Chitinibacteraceae</taxon>
        <taxon>Chitinilyticum</taxon>
    </lineage>
</organism>
<feature type="chain" id="PRO_5035299535" evidence="5">
    <location>
        <begin position="21"/>
        <end position="207"/>
    </location>
</feature>
<feature type="domain" description="C-type lysozyme inhibitor" evidence="6">
    <location>
        <begin position="25"/>
        <end position="86"/>
    </location>
</feature>
<evidence type="ECO:0000256" key="1">
    <source>
        <dbReference type="ARBA" id="ARBA00022729"/>
    </source>
</evidence>
<sequence>MKTLAMTLFLGLMAAQPALASERDYECRDSISRSVRQVSDNAIWLQEGELQMLMQRTRSASGVRYASGNTVWWEKGASVMFEQAGKPVVACTPSLEQAVSDRAVTAHISWLQRRLFPGATLEVALLDVSLADAPARVISKQSIRLEQGAPLSVSLPYSAGQIDERFSYAVQVRMLQDEKLIMINTTRSSVLTHGAGQEVNVLLQPVR</sequence>
<dbReference type="Gene3D" id="2.40.128.200">
    <property type="match status" value="1"/>
</dbReference>
<keyword evidence="4 7" id="KW-0449">Lipoprotein</keyword>
<evidence type="ECO:0000313" key="7">
    <source>
        <dbReference type="EMBL" id="MBE9608791.1"/>
    </source>
</evidence>
<dbReference type="InterPro" id="IPR036328">
    <property type="entry name" value="MliC_sf"/>
</dbReference>
<keyword evidence="3" id="KW-0564">Palmitate</keyword>